<proteinExistence type="predicted"/>
<evidence type="ECO:0000313" key="1">
    <source>
        <dbReference type="EMBL" id="GBM87409.1"/>
    </source>
</evidence>
<gene>
    <name evidence="1" type="ORF">AVEN_134822_1</name>
</gene>
<dbReference type="Proteomes" id="UP000499080">
    <property type="component" value="Unassembled WGS sequence"/>
</dbReference>
<accession>A0A4Y2JD38</accession>
<dbReference type="EMBL" id="BGPR01003379">
    <property type="protein sequence ID" value="GBM87409.1"/>
    <property type="molecule type" value="Genomic_DNA"/>
</dbReference>
<sequence>MLKKVDLFLVVSTSDRSCLNSWETSERGFRSDVKPMSKAKTNELEIREVPSIKINIFFYTIEYVLMERMTKVWESGFCPLFFGYFQFILAFPEPRVEIRGAVKKTRKDFG</sequence>
<protein>
    <submittedName>
        <fullName evidence="1">Uncharacterized protein</fullName>
    </submittedName>
</protein>
<name>A0A4Y2JD38_ARAVE</name>
<reference evidence="1 2" key="1">
    <citation type="journal article" date="2019" name="Sci. Rep.">
        <title>Orb-weaving spider Araneus ventricosus genome elucidates the spidroin gene catalogue.</title>
        <authorList>
            <person name="Kono N."/>
            <person name="Nakamura H."/>
            <person name="Ohtoshi R."/>
            <person name="Moran D.A.P."/>
            <person name="Shinohara A."/>
            <person name="Yoshida Y."/>
            <person name="Fujiwara M."/>
            <person name="Mori M."/>
            <person name="Tomita M."/>
            <person name="Arakawa K."/>
        </authorList>
    </citation>
    <scope>NUCLEOTIDE SEQUENCE [LARGE SCALE GENOMIC DNA]</scope>
</reference>
<organism evidence="1 2">
    <name type="scientific">Araneus ventricosus</name>
    <name type="common">Orbweaver spider</name>
    <name type="synonym">Epeira ventricosa</name>
    <dbReference type="NCBI Taxonomy" id="182803"/>
    <lineage>
        <taxon>Eukaryota</taxon>
        <taxon>Metazoa</taxon>
        <taxon>Ecdysozoa</taxon>
        <taxon>Arthropoda</taxon>
        <taxon>Chelicerata</taxon>
        <taxon>Arachnida</taxon>
        <taxon>Araneae</taxon>
        <taxon>Araneomorphae</taxon>
        <taxon>Entelegynae</taxon>
        <taxon>Araneoidea</taxon>
        <taxon>Araneidae</taxon>
        <taxon>Araneus</taxon>
    </lineage>
</organism>
<dbReference type="AlphaFoldDB" id="A0A4Y2JD38"/>
<comment type="caution">
    <text evidence="1">The sequence shown here is derived from an EMBL/GenBank/DDBJ whole genome shotgun (WGS) entry which is preliminary data.</text>
</comment>
<keyword evidence="2" id="KW-1185">Reference proteome</keyword>
<evidence type="ECO:0000313" key="2">
    <source>
        <dbReference type="Proteomes" id="UP000499080"/>
    </source>
</evidence>